<accession>A0A0E9PUF7</accession>
<protein>
    <submittedName>
        <fullName evidence="1">Uncharacterized protein</fullName>
    </submittedName>
</protein>
<organism evidence="1">
    <name type="scientific">Anguilla anguilla</name>
    <name type="common">European freshwater eel</name>
    <name type="synonym">Muraena anguilla</name>
    <dbReference type="NCBI Taxonomy" id="7936"/>
    <lineage>
        <taxon>Eukaryota</taxon>
        <taxon>Metazoa</taxon>
        <taxon>Chordata</taxon>
        <taxon>Craniata</taxon>
        <taxon>Vertebrata</taxon>
        <taxon>Euteleostomi</taxon>
        <taxon>Actinopterygii</taxon>
        <taxon>Neopterygii</taxon>
        <taxon>Teleostei</taxon>
        <taxon>Anguilliformes</taxon>
        <taxon>Anguillidae</taxon>
        <taxon>Anguilla</taxon>
    </lineage>
</organism>
<proteinExistence type="predicted"/>
<dbReference type="AlphaFoldDB" id="A0A0E9PUF7"/>
<reference evidence="1" key="1">
    <citation type="submission" date="2014-11" db="EMBL/GenBank/DDBJ databases">
        <authorList>
            <person name="Amaro Gonzalez C."/>
        </authorList>
    </citation>
    <scope>NUCLEOTIDE SEQUENCE</scope>
</reference>
<sequence length="41" mass="4973">MKKYIGTTFMHYFTGFFNNSIYSIYHPIRKLGHGYYNSFVQ</sequence>
<dbReference type="EMBL" id="GBXM01100341">
    <property type="protein sequence ID" value="JAH08236.1"/>
    <property type="molecule type" value="Transcribed_RNA"/>
</dbReference>
<name>A0A0E9PUF7_ANGAN</name>
<evidence type="ECO:0000313" key="1">
    <source>
        <dbReference type="EMBL" id="JAH08236.1"/>
    </source>
</evidence>
<reference evidence="1" key="2">
    <citation type="journal article" date="2015" name="Fish Shellfish Immunol.">
        <title>Early steps in the European eel (Anguilla anguilla)-Vibrio vulnificus interaction in the gills: Role of the RtxA13 toxin.</title>
        <authorList>
            <person name="Callol A."/>
            <person name="Pajuelo D."/>
            <person name="Ebbesson L."/>
            <person name="Teles M."/>
            <person name="MacKenzie S."/>
            <person name="Amaro C."/>
        </authorList>
    </citation>
    <scope>NUCLEOTIDE SEQUENCE</scope>
</reference>